<dbReference type="GO" id="GO:0016705">
    <property type="term" value="F:oxidoreductase activity, acting on paired donors, with incorporation or reduction of molecular oxygen"/>
    <property type="evidence" value="ECO:0007669"/>
    <property type="project" value="InterPro"/>
</dbReference>
<dbReference type="OrthoDB" id="1103324at2759"/>
<keyword evidence="5 6" id="KW-0349">Heme</keyword>
<dbReference type="GO" id="GO:0005506">
    <property type="term" value="F:iron ion binding"/>
    <property type="evidence" value="ECO:0007669"/>
    <property type="project" value="InterPro"/>
</dbReference>
<evidence type="ECO:0000313" key="8">
    <source>
        <dbReference type="EMBL" id="KAF2226883.1"/>
    </source>
</evidence>
<comment type="similarity">
    <text evidence="1 6">Belongs to the cytochrome P450 family.</text>
</comment>
<dbReference type="GO" id="GO:0020037">
    <property type="term" value="F:heme binding"/>
    <property type="evidence" value="ECO:0007669"/>
    <property type="project" value="InterPro"/>
</dbReference>
<accession>A0A6A6GNF8</accession>
<evidence type="ECO:0000313" key="9">
    <source>
        <dbReference type="Proteomes" id="UP000799538"/>
    </source>
</evidence>
<dbReference type="InterPro" id="IPR050364">
    <property type="entry name" value="Cytochrome_P450_fung"/>
</dbReference>
<keyword evidence="7" id="KW-0732">Signal</keyword>
<dbReference type="GO" id="GO:0004497">
    <property type="term" value="F:monooxygenase activity"/>
    <property type="evidence" value="ECO:0007669"/>
    <property type="project" value="UniProtKB-KW"/>
</dbReference>
<keyword evidence="4 5" id="KW-0408">Iron</keyword>
<dbReference type="SUPFAM" id="SSF48264">
    <property type="entry name" value="Cytochrome P450"/>
    <property type="match status" value="1"/>
</dbReference>
<reference evidence="9" key="1">
    <citation type="journal article" date="2020" name="Stud. Mycol.">
        <title>101 Dothideomycetes genomes: A test case for predicting lifestyles and emergence of pathogens.</title>
        <authorList>
            <person name="Haridas S."/>
            <person name="Albert R."/>
            <person name="Binder M."/>
            <person name="Bloem J."/>
            <person name="LaButti K."/>
            <person name="Salamov A."/>
            <person name="Andreopoulos B."/>
            <person name="Baker S."/>
            <person name="Barry K."/>
            <person name="Bills G."/>
            <person name="Bluhm B."/>
            <person name="Cannon C."/>
            <person name="Castanera R."/>
            <person name="Culley D."/>
            <person name="Daum C."/>
            <person name="Ezra D."/>
            <person name="Gonzalez J."/>
            <person name="Henrissat B."/>
            <person name="Kuo A."/>
            <person name="Liang C."/>
            <person name="Lipzen A."/>
            <person name="Lutzoni F."/>
            <person name="Magnuson J."/>
            <person name="Mondo S."/>
            <person name="Nolan M."/>
            <person name="Ohm R."/>
            <person name="Pangilinan J."/>
            <person name="Park H.-J."/>
            <person name="Ramirez L."/>
            <person name="Alfaro M."/>
            <person name="Sun H."/>
            <person name="Tritt A."/>
            <person name="Yoshinaga Y."/>
            <person name="Zwiers L.-H."/>
            <person name="Turgeon B."/>
            <person name="Goodwin S."/>
            <person name="Spatafora J."/>
            <person name="Crous P."/>
            <person name="Grigoriev I."/>
        </authorList>
    </citation>
    <scope>NUCLEOTIDE SEQUENCE [LARGE SCALE GENOMIC DNA]</scope>
    <source>
        <strain evidence="9">CECT 20119</strain>
    </source>
</reference>
<dbReference type="Gene3D" id="1.10.630.10">
    <property type="entry name" value="Cytochrome P450"/>
    <property type="match status" value="1"/>
</dbReference>
<dbReference type="InterPro" id="IPR017972">
    <property type="entry name" value="Cyt_P450_CS"/>
</dbReference>
<evidence type="ECO:0000256" key="5">
    <source>
        <dbReference type="PIRSR" id="PIRSR602401-1"/>
    </source>
</evidence>
<dbReference type="AlphaFoldDB" id="A0A6A6GNF8"/>
<keyword evidence="2 5" id="KW-0479">Metal-binding</keyword>
<dbReference type="InterPro" id="IPR002401">
    <property type="entry name" value="Cyt_P450_E_grp-I"/>
</dbReference>
<proteinExistence type="inferred from homology"/>
<dbReference type="PRINTS" id="PR00463">
    <property type="entry name" value="EP450I"/>
</dbReference>
<evidence type="ECO:0000256" key="7">
    <source>
        <dbReference type="SAM" id="SignalP"/>
    </source>
</evidence>
<keyword evidence="9" id="KW-1185">Reference proteome</keyword>
<sequence length="513" mass="58517">MGLLTLLLSWQAVAGLVLIAVIAKVVQDAQWNAKYKLPPRVPGIPFFGNTFQVPPKQQGPWAKKLAEQYGEMFTCKFGADTWVFLNSSRIVEDLMEKRSAIYSSRPEWPMAQGIISGGARIVSMQYNDKWRKLRKIMHGILNIRQTDVYKPYQDLESRQLLWDYLKNPDKWYSASGRFSNSVIMSVIFGRRSILGDPATAELFQTMEDFLMQTQPGANLVDAYPVLNKLPSFLHWWRPRGEEIFKRTRDCYKREVDMIEAKLAKGEAKDCFAVEFLKQCEKEKDLDEVTKLFTFGSLMEAGSDTSKVTICQIIAGACTSPDWVARARKELDAVCGANAERLPDLDDRSRLLYISAVVKEGFRWRPNIAEIGAPTMLIKDDEYEGYKFPAGTVFTWNAWAIALDEREYKEPERFWPERFLNEDLANPLKGHWAFGPGRRVCVGYHVGDSNVWIAAARLLYCFDFEEDKSHPIDTMTIPQFTQGADPFAVKIRPRSPAHAALIERTCSSAVATHY</sequence>
<keyword evidence="3 6" id="KW-0560">Oxidoreductase</keyword>
<protein>
    <submittedName>
        <fullName evidence="8">Cytochrome P450</fullName>
    </submittedName>
</protein>
<dbReference type="CDD" id="cd11065">
    <property type="entry name" value="CYP64-like"/>
    <property type="match status" value="1"/>
</dbReference>
<evidence type="ECO:0000256" key="2">
    <source>
        <dbReference type="ARBA" id="ARBA00022723"/>
    </source>
</evidence>
<evidence type="ECO:0000256" key="6">
    <source>
        <dbReference type="RuleBase" id="RU000461"/>
    </source>
</evidence>
<name>A0A6A6GNF8_9PEZI</name>
<feature type="signal peptide" evidence="7">
    <location>
        <begin position="1"/>
        <end position="15"/>
    </location>
</feature>
<dbReference type="PROSITE" id="PS00086">
    <property type="entry name" value="CYTOCHROME_P450"/>
    <property type="match status" value="1"/>
</dbReference>
<evidence type="ECO:0000256" key="3">
    <source>
        <dbReference type="ARBA" id="ARBA00023002"/>
    </source>
</evidence>
<dbReference type="EMBL" id="ML992502">
    <property type="protein sequence ID" value="KAF2226883.1"/>
    <property type="molecule type" value="Genomic_DNA"/>
</dbReference>
<organism evidence="8 9">
    <name type="scientific">Elsinoe ampelina</name>
    <dbReference type="NCBI Taxonomy" id="302913"/>
    <lineage>
        <taxon>Eukaryota</taxon>
        <taxon>Fungi</taxon>
        <taxon>Dikarya</taxon>
        <taxon>Ascomycota</taxon>
        <taxon>Pezizomycotina</taxon>
        <taxon>Dothideomycetes</taxon>
        <taxon>Dothideomycetidae</taxon>
        <taxon>Myriangiales</taxon>
        <taxon>Elsinoaceae</taxon>
        <taxon>Elsinoe</taxon>
    </lineage>
</organism>
<dbReference type="PANTHER" id="PTHR46300:SF12">
    <property type="entry name" value="P450, PUTATIVE (EUROFUNG)-RELATED"/>
    <property type="match status" value="1"/>
</dbReference>
<dbReference type="InterPro" id="IPR036396">
    <property type="entry name" value="Cyt_P450_sf"/>
</dbReference>
<comment type="cofactor">
    <cofactor evidence="5">
        <name>heme</name>
        <dbReference type="ChEBI" id="CHEBI:30413"/>
    </cofactor>
</comment>
<gene>
    <name evidence="8" type="ORF">BDZ85DRAFT_247244</name>
</gene>
<dbReference type="Pfam" id="PF00067">
    <property type="entry name" value="p450"/>
    <property type="match status" value="1"/>
</dbReference>
<evidence type="ECO:0000256" key="1">
    <source>
        <dbReference type="ARBA" id="ARBA00010617"/>
    </source>
</evidence>
<dbReference type="PANTHER" id="PTHR46300">
    <property type="entry name" value="P450, PUTATIVE (EUROFUNG)-RELATED-RELATED"/>
    <property type="match status" value="1"/>
</dbReference>
<evidence type="ECO:0000256" key="4">
    <source>
        <dbReference type="ARBA" id="ARBA00023004"/>
    </source>
</evidence>
<keyword evidence="6" id="KW-0503">Monooxygenase</keyword>
<dbReference type="InterPro" id="IPR001128">
    <property type="entry name" value="Cyt_P450"/>
</dbReference>
<feature type="binding site" description="axial binding residue" evidence="5">
    <location>
        <position position="440"/>
    </location>
    <ligand>
        <name>heme</name>
        <dbReference type="ChEBI" id="CHEBI:30413"/>
    </ligand>
    <ligandPart>
        <name>Fe</name>
        <dbReference type="ChEBI" id="CHEBI:18248"/>
    </ligandPart>
</feature>
<dbReference type="Proteomes" id="UP000799538">
    <property type="component" value="Unassembled WGS sequence"/>
</dbReference>
<feature type="chain" id="PRO_5025346992" evidence="7">
    <location>
        <begin position="16"/>
        <end position="513"/>
    </location>
</feature>